<reference evidence="11" key="1">
    <citation type="journal article" date="2021" name="Antonie Van Leeuwenhoek">
        <title>Draft genome and description of Waterburya agarophytonicola gen. nov. sp. nov. (Pleurocapsales, Cyanobacteria): a seaweed symbiont.</title>
        <authorList>
            <person name="Bonthond G."/>
            <person name="Shalygin S."/>
            <person name="Bayer T."/>
            <person name="Weinberger F."/>
        </authorList>
    </citation>
    <scope>NUCLEOTIDE SEQUENCE</scope>
    <source>
        <strain evidence="11">KI4</strain>
    </source>
</reference>
<keyword evidence="5" id="KW-0418">Kinase</keyword>
<dbReference type="EC" id="2.7.13.3" evidence="3"/>
<dbReference type="Pfam" id="PF02518">
    <property type="entry name" value="HATPase_c"/>
    <property type="match status" value="1"/>
</dbReference>
<organism evidence="11 12">
    <name type="scientific">Waterburya agarophytonicola KI4</name>
    <dbReference type="NCBI Taxonomy" id="2874699"/>
    <lineage>
        <taxon>Bacteria</taxon>
        <taxon>Bacillati</taxon>
        <taxon>Cyanobacteriota</taxon>
        <taxon>Cyanophyceae</taxon>
        <taxon>Pleurocapsales</taxon>
        <taxon>Hyellaceae</taxon>
        <taxon>Waterburya</taxon>
        <taxon>Waterburya agarophytonicola</taxon>
    </lineage>
</organism>
<dbReference type="PANTHER" id="PTHR45339">
    <property type="entry name" value="HYBRID SIGNAL TRANSDUCTION HISTIDINE KINASE J"/>
    <property type="match status" value="1"/>
</dbReference>
<dbReference type="InterPro" id="IPR005467">
    <property type="entry name" value="His_kinase_dom"/>
</dbReference>
<dbReference type="SMART" id="SM00388">
    <property type="entry name" value="HisKA"/>
    <property type="match status" value="1"/>
</dbReference>
<keyword evidence="5" id="KW-0808">Transferase</keyword>
<evidence type="ECO:0000256" key="2">
    <source>
        <dbReference type="ARBA" id="ARBA00006402"/>
    </source>
</evidence>
<dbReference type="PROSITE" id="PS50110">
    <property type="entry name" value="RESPONSE_REGULATORY"/>
    <property type="match status" value="2"/>
</dbReference>
<evidence type="ECO:0000313" key="11">
    <source>
        <dbReference type="EMBL" id="MCC0178365.1"/>
    </source>
</evidence>
<comment type="similarity">
    <text evidence="2">In the N-terminal section; belongs to the phytochrome family.</text>
</comment>
<dbReference type="InterPro" id="IPR004358">
    <property type="entry name" value="Sig_transdc_His_kin-like_C"/>
</dbReference>
<evidence type="ECO:0000256" key="3">
    <source>
        <dbReference type="ARBA" id="ARBA00012438"/>
    </source>
</evidence>
<evidence type="ECO:0000259" key="10">
    <source>
        <dbReference type="PROSITE" id="PS50110"/>
    </source>
</evidence>
<dbReference type="CDD" id="cd17546">
    <property type="entry name" value="REC_hyHK_CKI1_RcsC-like"/>
    <property type="match status" value="1"/>
</dbReference>
<feature type="domain" description="Histidine kinase" evidence="9">
    <location>
        <begin position="167"/>
        <end position="386"/>
    </location>
</feature>
<evidence type="ECO:0000259" key="9">
    <source>
        <dbReference type="PROSITE" id="PS50109"/>
    </source>
</evidence>
<evidence type="ECO:0000256" key="7">
    <source>
        <dbReference type="ARBA" id="ARBA00074306"/>
    </source>
</evidence>
<dbReference type="SMART" id="SM00448">
    <property type="entry name" value="REC"/>
    <property type="match status" value="2"/>
</dbReference>
<keyword evidence="6" id="KW-0902">Two-component regulatory system</keyword>
<dbReference type="SUPFAM" id="SSF52172">
    <property type="entry name" value="CheY-like"/>
    <property type="match status" value="2"/>
</dbReference>
<evidence type="ECO:0000256" key="5">
    <source>
        <dbReference type="ARBA" id="ARBA00022777"/>
    </source>
</evidence>
<dbReference type="Pfam" id="PF00512">
    <property type="entry name" value="HisKA"/>
    <property type="match status" value="1"/>
</dbReference>
<evidence type="ECO:0000313" key="12">
    <source>
        <dbReference type="Proteomes" id="UP000729733"/>
    </source>
</evidence>
<dbReference type="InterPro" id="IPR001789">
    <property type="entry name" value="Sig_transdc_resp-reg_receiver"/>
</dbReference>
<protein>
    <recommendedName>
        <fullName evidence="7">Circadian input-output histidine kinase CikA</fullName>
        <ecNumber evidence="3">2.7.13.3</ecNumber>
    </recommendedName>
</protein>
<comment type="catalytic activity">
    <reaction evidence="1">
        <text>ATP + protein L-histidine = ADP + protein N-phospho-L-histidine.</text>
        <dbReference type="EC" id="2.7.13.3"/>
    </reaction>
</comment>
<dbReference type="Pfam" id="PF00072">
    <property type="entry name" value="Response_reg"/>
    <property type="match status" value="2"/>
</dbReference>
<dbReference type="Proteomes" id="UP000729733">
    <property type="component" value="Unassembled WGS sequence"/>
</dbReference>
<feature type="modified residue" description="4-aspartylphosphate" evidence="8">
    <location>
        <position position="60"/>
    </location>
</feature>
<dbReference type="InterPro" id="IPR003594">
    <property type="entry name" value="HATPase_dom"/>
</dbReference>
<dbReference type="InterPro" id="IPR036097">
    <property type="entry name" value="HisK_dim/P_sf"/>
</dbReference>
<proteinExistence type="inferred from homology"/>
<dbReference type="CDD" id="cd00082">
    <property type="entry name" value="HisKA"/>
    <property type="match status" value="1"/>
</dbReference>
<dbReference type="InterPro" id="IPR036890">
    <property type="entry name" value="HATPase_C_sf"/>
</dbReference>
<evidence type="ECO:0000256" key="6">
    <source>
        <dbReference type="ARBA" id="ARBA00023012"/>
    </source>
</evidence>
<dbReference type="PROSITE" id="PS50109">
    <property type="entry name" value="HIS_KIN"/>
    <property type="match status" value="1"/>
</dbReference>
<feature type="domain" description="Response regulatory" evidence="10">
    <location>
        <begin position="410"/>
        <end position="524"/>
    </location>
</feature>
<dbReference type="SUPFAM" id="SSF47384">
    <property type="entry name" value="Homodimeric domain of signal transducing histidine kinase"/>
    <property type="match status" value="1"/>
</dbReference>
<sequence length="616" mass="69617">MSDPLPLNQDKILIVDDVLDNLDLLSRILTRRGYTVRSVDNGTEAIEIAQTGWADLILLDINMPEMDGYQVCRFLKEEDTTSSIPVIFMSALDQTRDKVNAFRVGGVDYITKPFQVKEVIARVKTHLQLRNLQKNLETQVVSRTIELATALQEAKAANNVKNIFFSQMTHELRTPMNAILGFIQLMQRDSSLNSEHQEQLRIISHSGEHLMALINDVLEVSKIEAGRLVLTKNNFDLYRMLKGIEEMLNIKAQANNINFVIQRNDLVPQYIQTDDQKLQQVLINLLANAVKFTPKGQVSLKIGYNPQKPNQLDFGVEDTGYGIAPEELSDLFVPFVQTKTGSQSHSGTGLGLSISQQYVKLMGGEIKVTSQVDRGSSFSFSIQIEIGEPIAQSSEFLRVIGLQPNQIIPKILIAEDRWENRQFLVRLLEIVGFEVKEAIDGIEAIAIWSDWLPDLILMDLQMPVMDGYEAIQHIKRTDKSVVIIAITASQFKEQKQFILSSGCDDLLNLPFQEEELWLKIAHHLKVAYIYETPVRTISTGSQSQRKTIDPKMLTIMSSEWIEQLNYYATAANTKEIYSLLEQVPQQNADLVLAISSLVDDFCFEKIIHLTTATTEC</sequence>
<name>A0A964BRY0_9CYAN</name>
<dbReference type="GO" id="GO:0000155">
    <property type="term" value="F:phosphorelay sensor kinase activity"/>
    <property type="evidence" value="ECO:0007669"/>
    <property type="project" value="InterPro"/>
</dbReference>
<keyword evidence="4 8" id="KW-0597">Phosphoprotein</keyword>
<evidence type="ECO:0000256" key="4">
    <source>
        <dbReference type="ARBA" id="ARBA00022553"/>
    </source>
</evidence>
<dbReference type="PANTHER" id="PTHR45339:SF1">
    <property type="entry name" value="HYBRID SIGNAL TRANSDUCTION HISTIDINE KINASE J"/>
    <property type="match status" value="1"/>
</dbReference>
<keyword evidence="12" id="KW-1185">Reference proteome</keyword>
<evidence type="ECO:0000256" key="8">
    <source>
        <dbReference type="PROSITE-ProRule" id="PRU00169"/>
    </source>
</evidence>
<evidence type="ECO:0000256" key="1">
    <source>
        <dbReference type="ARBA" id="ARBA00000085"/>
    </source>
</evidence>
<accession>A0A964BRY0</accession>
<dbReference type="AlphaFoldDB" id="A0A964BRY0"/>
<gene>
    <name evidence="11" type="ORF">I4641_15390</name>
</gene>
<dbReference type="Gene3D" id="1.10.287.130">
    <property type="match status" value="1"/>
</dbReference>
<dbReference type="RefSeq" id="WP_229641434.1">
    <property type="nucleotide sequence ID" value="NZ_JADWDC010000041.1"/>
</dbReference>
<dbReference type="InterPro" id="IPR003661">
    <property type="entry name" value="HisK_dim/P_dom"/>
</dbReference>
<dbReference type="SUPFAM" id="SSF55874">
    <property type="entry name" value="ATPase domain of HSP90 chaperone/DNA topoisomerase II/histidine kinase"/>
    <property type="match status" value="1"/>
</dbReference>
<feature type="domain" description="Response regulatory" evidence="10">
    <location>
        <begin position="11"/>
        <end position="127"/>
    </location>
</feature>
<comment type="caution">
    <text evidence="11">The sequence shown here is derived from an EMBL/GenBank/DDBJ whole genome shotgun (WGS) entry which is preliminary data.</text>
</comment>
<feature type="modified residue" description="4-aspartylphosphate" evidence="8">
    <location>
        <position position="459"/>
    </location>
</feature>
<dbReference type="SMART" id="SM00387">
    <property type="entry name" value="HATPase_c"/>
    <property type="match status" value="1"/>
</dbReference>
<dbReference type="Gene3D" id="3.40.50.2300">
    <property type="match status" value="2"/>
</dbReference>
<dbReference type="FunFam" id="3.30.565.10:FF:000010">
    <property type="entry name" value="Sensor histidine kinase RcsC"/>
    <property type="match status" value="1"/>
</dbReference>
<dbReference type="EMBL" id="JADWDC010000041">
    <property type="protein sequence ID" value="MCC0178365.1"/>
    <property type="molecule type" value="Genomic_DNA"/>
</dbReference>
<dbReference type="Gene3D" id="3.30.565.10">
    <property type="entry name" value="Histidine kinase-like ATPase, C-terminal domain"/>
    <property type="match status" value="1"/>
</dbReference>
<dbReference type="CDD" id="cd16922">
    <property type="entry name" value="HATPase_EvgS-ArcB-TorS-like"/>
    <property type="match status" value="1"/>
</dbReference>
<dbReference type="PRINTS" id="PR00344">
    <property type="entry name" value="BCTRLSENSOR"/>
</dbReference>
<dbReference type="InterPro" id="IPR011006">
    <property type="entry name" value="CheY-like_superfamily"/>
</dbReference>